<comment type="caution">
    <text evidence="1">The sequence shown here is derived from an EMBL/GenBank/DDBJ whole genome shotgun (WGS) entry which is preliminary data.</text>
</comment>
<gene>
    <name evidence="1" type="ORF">GCM10009579_66540</name>
</gene>
<evidence type="ECO:0000313" key="1">
    <source>
        <dbReference type="EMBL" id="GAA1292026.1"/>
    </source>
</evidence>
<accession>A0ABN1XB69</accession>
<reference evidence="1 2" key="1">
    <citation type="journal article" date="2019" name="Int. J. Syst. Evol. Microbiol.">
        <title>The Global Catalogue of Microorganisms (GCM) 10K type strain sequencing project: providing services to taxonomists for standard genome sequencing and annotation.</title>
        <authorList>
            <consortium name="The Broad Institute Genomics Platform"/>
            <consortium name="The Broad Institute Genome Sequencing Center for Infectious Disease"/>
            <person name="Wu L."/>
            <person name="Ma J."/>
        </authorList>
    </citation>
    <scope>NUCLEOTIDE SEQUENCE [LARGE SCALE GENOMIC DNA]</scope>
    <source>
        <strain evidence="1 2">JCM 11448</strain>
    </source>
</reference>
<sequence>MSSEHACPAGLAATTPARDERALVTWAVITLLTRRLTRRKERAVAPREVRPYYLVPKAV</sequence>
<keyword evidence="2" id="KW-1185">Reference proteome</keyword>
<protein>
    <submittedName>
        <fullName evidence="1">Uncharacterized protein</fullName>
    </submittedName>
</protein>
<organism evidence="1 2">
    <name type="scientific">Streptomyces javensis</name>
    <dbReference type="NCBI Taxonomy" id="114698"/>
    <lineage>
        <taxon>Bacteria</taxon>
        <taxon>Bacillati</taxon>
        <taxon>Actinomycetota</taxon>
        <taxon>Actinomycetes</taxon>
        <taxon>Kitasatosporales</taxon>
        <taxon>Streptomycetaceae</taxon>
        <taxon>Streptomyces</taxon>
        <taxon>Streptomyces violaceusniger group</taxon>
    </lineage>
</organism>
<dbReference type="Proteomes" id="UP001500282">
    <property type="component" value="Unassembled WGS sequence"/>
</dbReference>
<proteinExistence type="predicted"/>
<evidence type="ECO:0000313" key="2">
    <source>
        <dbReference type="Proteomes" id="UP001500282"/>
    </source>
</evidence>
<name>A0ABN1XB69_9ACTN</name>
<dbReference type="EMBL" id="BAAAIH010000049">
    <property type="protein sequence ID" value="GAA1292026.1"/>
    <property type="molecule type" value="Genomic_DNA"/>
</dbReference>